<evidence type="ECO:0000256" key="2">
    <source>
        <dbReference type="PROSITE-ProRule" id="PRU00192"/>
    </source>
</evidence>
<dbReference type="AlphaFoldDB" id="A0AA88YLY7"/>
<evidence type="ECO:0000259" key="5">
    <source>
        <dbReference type="PROSITE" id="PS50002"/>
    </source>
</evidence>
<name>A0AA88YLY7_PINIB</name>
<accession>A0AA88YLY7</accession>
<keyword evidence="7" id="KW-1185">Reference proteome</keyword>
<feature type="transmembrane region" description="Helical" evidence="4">
    <location>
        <begin position="248"/>
        <end position="267"/>
    </location>
</feature>
<organism evidence="6 7">
    <name type="scientific">Pinctada imbricata</name>
    <name type="common">Atlantic pearl-oyster</name>
    <name type="synonym">Pinctada martensii</name>
    <dbReference type="NCBI Taxonomy" id="66713"/>
    <lineage>
        <taxon>Eukaryota</taxon>
        <taxon>Metazoa</taxon>
        <taxon>Spiralia</taxon>
        <taxon>Lophotrochozoa</taxon>
        <taxon>Mollusca</taxon>
        <taxon>Bivalvia</taxon>
        <taxon>Autobranchia</taxon>
        <taxon>Pteriomorphia</taxon>
        <taxon>Pterioida</taxon>
        <taxon>Pterioidea</taxon>
        <taxon>Pteriidae</taxon>
        <taxon>Pinctada</taxon>
    </lineage>
</organism>
<feature type="transmembrane region" description="Helical" evidence="4">
    <location>
        <begin position="184"/>
        <end position="204"/>
    </location>
</feature>
<dbReference type="Gene3D" id="2.30.30.40">
    <property type="entry name" value="SH3 Domains"/>
    <property type="match status" value="1"/>
</dbReference>
<reference evidence="6" key="1">
    <citation type="submission" date="2019-08" db="EMBL/GenBank/DDBJ databases">
        <title>The improved chromosome-level genome for the pearl oyster Pinctada fucata martensii using PacBio sequencing and Hi-C.</title>
        <authorList>
            <person name="Zheng Z."/>
        </authorList>
    </citation>
    <scope>NUCLEOTIDE SEQUENCE</scope>
    <source>
        <strain evidence="6">ZZ-2019</strain>
        <tissue evidence="6">Adductor muscle</tissue>
    </source>
</reference>
<dbReference type="PANTHER" id="PTHR21041">
    <property type="entry name" value="DENDRITIC CELL-SPECIFIC TRANSMEMBRANE PROTEIN"/>
    <property type="match status" value="1"/>
</dbReference>
<keyword evidence="4" id="KW-0472">Membrane</keyword>
<dbReference type="SUPFAM" id="SSF50044">
    <property type="entry name" value="SH3-domain"/>
    <property type="match status" value="1"/>
</dbReference>
<protein>
    <recommendedName>
        <fullName evidence="5">SH3 domain-containing protein</fullName>
    </recommendedName>
</protein>
<feature type="region of interest" description="Disordered" evidence="3">
    <location>
        <begin position="88"/>
        <end position="113"/>
    </location>
</feature>
<dbReference type="InterPro" id="IPR051856">
    <property type="entry name" value="CSR-E3_Ligase_Protein"/>
</dbReference>
<evidence type="ECO:0000313" key="7">
    <source>
        <dbReference type="Proteomes" id="UP001186944"/>
    </source>
</evidence>
<dbReference type="InterPro" id="IPR036028">
    <property type="entry name" value="SH3-like_dom_sf"/>
</dbReference>
<dbReference type="SMART" id="SM00326">
    <property type="entry name" value="SH3"/>
    <property type="match status" value="1"/>
</dbReference>
<evidence type="ECO:0000313" key="6">
    <source>
        <dbReference type="EMBL" id="KAK3101364.1"/>
    </source>
</evidence>
<gene>
    <name evidence="6" type="ORF">FSP39_003024</name>
</gene>
<sequence>MATFKVLAAHEESKKGELSIEVGDDVDRVKDIGNGWVLGRNVRTGKTGLFPENCIDRATSVTRSIVRRVTKRKPSLPTKGPKVRLLLDNRKESVSNNEDVPLKNSSEESSDNVAVQQNHSGDVVASKQTNVERSFDFMKYEYDKIQERVRKAAKVTRGKVSDLNYKLLKSEENQFRLMKTIWRISLAILATGILYMLLYFSFGFNALDAGYLMIGMFIFFMVGLVFFKLIRCVILLMVPNLFTGRGRALFLSIITGILLAGPAINIANNTDELSTSLGCTADLIYNQTQALRKQLEEPLYQLARKLRSYMYELRLLIDGITTALQPLTNALSTFSNAVQTAIDEVSKLSDVCINLFDIYVS</sequence>
<dbReference type="Proteomes" id="UP001186944">
    <property type="component" value="Unassembled WGS sequence"/>
</dbReference>
<feature type="transmembrane region" description="Helical" evidence="4">
    <location>
        <begin position="210"/>
        <end position="236"/>
    </location>
</feature>
<feature type="domain" description="SH3" evidence="5">
    <location>
        <begin position="1"/>
        <end position="60"/>
    </location>
</feature>
<keyword evidence="1 2" id="KW-0728">SH3 domain</keyword>
<comment type="caution">
    <text evidence="6">The sequence shown here is derived from an EMBL/GenBank/DDBJ whole genome shotgun (WGS) entry which is preliminary data.</text>
</comment>
<dbReference type="InterPro" id="IPR001452">
    <property type="entry name" value="SH3_domain"/>
</dbReference>
<evidence type="ECO:0000256" key="3">
    <source>
        <dbReference type="SAM" id="MobiDB-lite"/>
    </source>
</evidence>
<dbReference type="PROSITE" id="PS50002">
    <property type="entry name" value="SH3"/>
    <property type="match status" value="1"/>
</dbReference>
<dbReference type="Pfam" id="PF00018">
    <property type="entry name" value="SH3_1"/>
    <property type="match status" value="1"/>
</dbReference>
<proteinExistence type="predicted"/>
<dbReference type="EMBL" id="VSWD01000005">
    <property type="protein sequence ID" value="KAK3101364.1"/>
    <property type="molecule type" value="Genomic_DNA"/>
</dbReference>
<evidence type="ECO:0000256" key="4">
    <source>
        <dbReference type="SAM" id="Phobius"/>
    </source>
</evidence>
<keyword evidence="4" id="KW-1133">Transmembrane helix</keyword>
<dbReference type="PANTHER" id="PTHR21041:SF9">
    <property type="entry name" value="DENDRITIC CELL-SPECIFIC TRANSMEMBRANE PROTEIN-LIKE DOMAIN-CONTAINING PROTEIN"/>
    <property type="match status" value="1"/>
</dbReference>
<keyword evidence="4" id="KW-0812">Transmembrane</keyword>
<evidence type="ECO:0000256" key="1">
    <source>
        <dbReference type="ARBA" id="ARBA00022443"/>
    </source>
</evidence>